<keyword evidence="2" id="KW-1185">Reference proteome</keyword>
<protein>
    <submittedName>
        <fullName evidence="1">Uncharacterized protein</fullName>
    </submittedName>
</protein>
<accession>A0A026WBU4</accession>
<dbReference type="Proteomes" id="UP000053097">
    <property type="component" value="Unassembled WGS sequence"/>
</dbReference>
<dbReference type="EMBL" id="KK107295">
    <property type="protein sequence ID" value="EZA53096.1"/>
    <property type="molecule type" value="Genomic_DNA"/>
</dbReference>
<sequence>MSVEVATGGGAATRAASYEVAKASAAILQVVTITRASDYRSNRWGSVLIGANIDSAYAKSNSYDILI</sequence>
<proteinExistence type="predicted"/>
<gene>
    <name evidence="1" type="ORF">X777_07274</name>
</gene>
<organism evidence="1 2">
    <name type="scientific">Ooceraea biroi</name>
    <name type="common">Clonal raider ant</name>
    <name type="synonym">Cerapachys biroi</name>
    <dbReference type="NCBI Taxonomy" id="2015173"/>
    <lineage>
        <taxon>Eukaryota</taxon>
        <taxon>Metazoa</taxon>
        <taxon>Ecdysozoa</taxon>
        <taxon>Arthropoda</taxon>
        <taxon>Hexapoda</taxon>
        <taxon>Insecta</taxon>
        <taxon>Pterygota</taxon>
        <taxon>Neoptera</taxon>
        <taxon>Endopterygota</taxon>
        <taxon>Hymenoptera</taxon>
        <taxon>Apocrita</taxon>
        <taxon>Aculeata</taxon>
        <taxon>Formicoidea</taxon>
        <taxon>Formicidae</taxon>
        <taxon>Dorylinae</taxon>
        <taxon>Ooceraea</taxon>
    </lineage>
</organism>
<reference evidence="1 2" key="1">
    <citation type="journal article" date="2014" name="Curr. Biol.">
        <title>The genome of the clonal raider ant Cerapachys biroi.</title>
        <authorList>
            <person name="Oxley P.R."/>
            <person name="Ji L."/>
            <person name="Fetter-Pruneda I."/>
            <person name="McKenzie S.K."/>
            <person name="Li C."/>
            <person name="Hu H."/>
            <person name="Zhang G."/>
            <person name="Kronauer D.J."/>
        </authorList>
    </citation>
    <scope>NUCLEOTIDE SEQUENCE [LARGE SCALE GENOMIC DNA]</scope>
</reference>
<dbReference type="AlphaFoldDB" id="A0A026WBU4"/>
<evidence type="ECO:0000313" key="1">
    <source>
        <dbReference type="EMBL" id="EZA53096.1"/>
    </source>
</evidence>
<name>A0A026WBU4_OOCBI</name>
<evidence type="ECO:0000313" key="2">
    <source>
        <dbReference type="Proteomes" id="UP000053097"/>
    </source>
</evidence>